<reference evidence="1" key="1">
    <citation type="journal article" date="2023" name="Mol. Ecol. Resour.">
        <title>Chromosome-level genome assembly of a triploid poplar Populus alba 'Berolinensis'.</title>
        <authorList>
            <person name="Chen S."/>
            <person name="Yu Y."/>
            <person name="Wang X."/>
            <person name="Wang S."/>
            <person name="Zhang T."/>
            <person name="Zhou Y."/>
            <person name="He R."/>
            <person name="Meng N."/>
            <person name="Wang Y."/>
            <person name="Liu W."/>
            <person name="Liu Z."/>
            <person name="Liu J."/>
            <person name="Guo Q."/>
            <person name="Huang H."/>
            <person name="Sederoff R.R."/>
            <person name="Wang G."/>
            <person name="Qu G."/>
            <person name="Chen S."/>
        </authorList>
    </citation>
    <scope>NUCLEOTIDE SEQUENCE</scope>
    <source>
        <strain evidence="1">SC-2020</strain>
    </source>
</reference>
<evidence type="ECO:0000313" key="2">
    <source>
        <dbReference type="Proteomes" id="UP001164929"/>
    </source>
</evidence>
<keyword evidence="2" id="KW-1185">Reference proteome</keyword>
<accession>A0AAD6REY3</accession>
<dbReference type="AlphaFoldDB" id="A0AAD6REY3"/>
<sequence>MDGSTFDVRSGTGIKPLPAASGDAGRVVVELDPDIIEKTGFEGISHPSIREWAPRSCRWVHPLTFLAIC</sequence>
<comment type="caution">
    <text evidence="1">The sequence shown here is derived from an EMBL/GenBank/DDBJ whole genome shotgun (WGS) entry which is preliminary data.</text>
</comment>
<dbReference type="Proteomes" id="UP001164929">
    <property type="component" value="Chromosome 2"/>
</dbReference>
<evidence type="ECO:0000313" key="1">
    <source>
        <dbReference type="EMBL" id="KAJ7007755.1"/>
    </source>
</evidence>
<protein>
    <submittedName>
        <fullName evidence="1">Uncharacterized protein</fullName>
    </submittedName>
</protein>
<proteinExistence type="predicted"/>
<name>A0AAD6REY3_9ROSI</name>
<dbReference type="EMBL" id="JAQIZT010000002">
    <property type="protein sequence ID" value="KAJ7007755.1"/>
    <property type="molecule type" value="Genomic_DNA"/>
</dbReference>
<organism evidence="1 2">
    <name type="scientific">Populus alba x Populus x berolinensis</name>
    <dbReference type="NCBI Taxonomy" id="444605"/>
    <lineage>
        <taxon>Eukaryota</taxon>
        <taxon>Viridiplantae</taxon>
        <taxon>Streptophyta</taxon>
        <taxon>Embryophyta</taxon>
        <taxon>Tracheophyta</taxon>
        <taxon>Spermatophyta</taxon>
        <taxon>Magnoliopsida</taxon>
        <taxon>eudicotyledons</taxon>
        <taxon>Gunneridae</taxon>
        <taxon>Pentapetalae</taxon>
        <taxon>rosids</taxon>
        <taxon>fabids</taxon>
        <taxon>Malpighiales</taxon>
        <taxon>Salicaceae</taxon>
        <taxon>Saliceae</taxon>
        <taxon>Populus</taxon>
    </lineage>
</organism>
<gene>
    <name evidence="1" type="ORF">NC653_006703</name>
</gene>